<evidence type="ECO:0000313" key="7">
    <source>
        <dbReference type="EMBL" id="MBE1460373.1"/>
    </source>
</evidence>
<keyword evidence="8" id="KW-1185">Reference proteome</keyword>
<evidence type="ECO:0000256" key="3">
    <source>
        <dbReference type="ARBA" id="ARBA00022630"/>
    </source>
</evidence>
<name>A0ABR9HMZ4_9ACTN</name>
<comment type="caution">
    <text evidence="7">The sequence shown here is derived from an EMBL/GenBank/DDBJ whole genome shotgun (WGS) entry which is preliminary data.</text>
</comment>
<dbReference type="InterPro" id="IPR029479">
    <property type="entry name" value="Nitroreductase"/>
</dbReference>
<gene>
    <name evidence="7" type="ORF">H4W79_004587</name>
</gene>
<dbReference type="Gene3D" id="3.40.109.10">
    <property type="entry name" value="NADH Oxidase"/>
    <property type="match status" value="1"/>
</dbReference>
<evidence type="ECO:0000256" key="1">
    <source>
        <dbReference type="ARBA" id="ARBA00001917"/>
    </source>
</evidence>
<dbReference type="RefSeq" id="WP_191267174.1">
    <property type="nucleotide sequence ID" value="NZ_BMXJ01000001.1"/>
</dbReference>
<keyword evidence="5" id="KW-0560">Oxidoreductase</keyword>
<organism evidence="7 8">
    <name type="scientific">Nocardiopsis terrae</name>
    <dbReference type="NCBI Taxonomy" id="372655"/>
    <lineage>
        <taxon>Bacteria</taxon>
        <taxon>Bacillati</taxon>
        <taxon>Actinomycetota</taxon>
        <taxon>Actinomycetes</taxon>
        <taxon>Streptosporangiales</taxon>
        <taxon>Nocardiopsidaceae</taxon>
        <taxon>Nocardiopsis</taxon>
    </lineage>
</organism>
<comment type="cofactor">
    <cofactor evidence="1">
        <name>FMN</name>
        <dbReference type="ChEBI" id="CHEBI:58210"/>
    </cofactor>
</comment>
<comment type="similarity">
    <text evidence="2">Belongs to the nitroreductase family.</text>
</comment>
<evidence type="ECO:0000256" key="4">
    <source>
        <dbReference type="ARBA" id="ARBA00022643"/>
    </source>
</evidence>
<evidence type="ECO:0000256" key="2">
    <source>
        <dbReference type="ARBA" id="ARBA00007118"/>
    </source>
</evidence>
<dbReference type="InterPro" id="IPR000415">
    <property type="entry name" value="Nitroreductase-like"/>
</dbReference>
<dbReference type="PANTHER" id="PTHR43673:SF2">
    <property type="entry name" value="NITROREDUCTASE"/>
    <property type="match status" value="1"/>
</dbReference>
<evidence type="ECO:0000256" key="5">
    <source>
        <dbReference type="ARBA" id="ARBA00023002"/>
    </source>
</evidence>
<dbReference type="SUPFAM" id="SSF55469">
    <property type="entry name" value="FMN-dependent nitroreductase-like"/>
    <property type="match status" value="1"/>
</dbReference>
<proteinExistence type="inferred from homology"/>
<reference evidence="7 8" key="1">
    <citation type="submission" date="2020-10" db="EMBL/GenBank/DDBJ databases">
        <title>Sequencing the genomes of 1000 actinobacteria strains.</title>
        <authorList>
            <person name="Klenk H.-P."/>
        </authorList>
    </citation>
    <scope>NUCLEOTIDE SEQUENCE [LARGE SCALE GENOMIC DNA]</scope>
    <source>
        <strain evidence="7 8">DSM 45157</strain>
    </source>
</reference>
<feature type="domain" description="Nitroreductase" evidence="6">
    <location>
        <begin position="10"/>
        <end position="174"/>
    </location>
</feature>
<dbReference type="Pfam" id="PF00881">
    <property type="entry name" value="Nitroreductase"/>
    <property type="match status" value="1"/>
</dbReference>
<keyword evidence="3" id="KW-0285">Flavoprotein</keyword>
<dbReference type="Proteomes" id="UP000598217">
    <property type="component" value="Unassembled WGS sequence"/>
</dbReference>
<accession>A0ABR9HMZ4</accession>
<keyword evidence="4" id="KW-0288">FMN</keyword>
<evidence type="ECO:0000259" key="6">
    <source>
        <dbReference type="Pfam" id="PF00881"/>
    </source>
</evidence>
<protein>
    <submittedName>
        <fullName evidence="7">Nitroreductase</fullName>
    </submittedName>
</protein>
<sequence length="215" mass="23899">MAPPTVTQVIRTRRSIRRFRPDPVPEHLLRELLELTLEAPSSWNFQARSVVAVRNPANREALSRAANGQRQPREAPLTLVFLAEAEGWRADLSDVYARARENRAWDEDFVRSTATHGIEFQRDLAARGLAREYAVKDAMIAATHAMLAATAFGLATSPMNGWDEAEVLRAVGAGHRDDLAVALLLSVGFPAEERRHPGRRPLARLAFGERYGEGL</sequence>
<dbReference type="PANTHER" id="PTHR43673">
    <property type="entry name" value="NAD(P)H NITROREDUCTASE YDGI-RELATED"/>
    <property type="match status" value="1"/>
</dbReference>
<evidence type="ECO:0000313" key="8">
    <source>
        <dbReference type="Proteomes" id="UP000598217"/>
    </source>
</evidence>
<dbReference type="EMBL" id="JADBDY010000001">
    <property type="protein sequence ID" value="MBE1460373.1"/>
    <property type="molecule type" value="Genomic_DNA"/>
</dbReference>